<dbReference type="AlphaFoldDB" id="A0A7W7K7J1"/>
<accession>A0A7W7K7J1</accession>
<keyword evidence="2" id="KW-0472">Membrane</keyword>
<name>A0A7W7K7J1_9SPHN</name>
<evidence type="ECO:0000256" key="2">
    <source>
        <dbReference type="SAM" id="Phobius"/>
    </source>
</evidence>
<feature type="region of interest" description="Disordered" evidence="1">
    <location>
        <begin position="107"/>
        <end position="142"/>
    </location>
</feature>
<organism evidence="3 4">
    <name type="scientific">Novosphingobium chloroacetimidivorans</name>
    <dbReference type="NCBI Taxonomy" id="1428314"/>
    <lineage>
        <taxon>Bacteria</taxon>
        <taxon>Pseudomonadati</taxon>
        <taxon>Pseudomonadota</taxon>
        <taxon>Alphaproteobacteria</taxon>
        <taxon>Sphingomonadales</taxon>
        <taxon>Sphingomonadaceae</taxon>
        <taxon>Novosphingobium</taxon>
    </lineage>
</organism>
<sequence>MTLLQTIEANWLLFAVALVIALILAFWLFGRAGKPKVRDRRPDVLDEGAAPAQRNQALIDAPPAAATMPSPIVPPAVVPPAAAGTFAGIGEAIAHGAQAEVRAAQAPVPDDAPAAEAPPVEQQAVKQQTVAPAAPDGGEDDLRRIKGVGPKLVATLHALGITRYAQIAAWTDADLDALDAQLGAFAGRPRRDAWVEQARLLAGGDTGAYEAKFGKL</sequence>
<keyword evidence="2" id="KW-1133">Transmembrane helix</keyword>
<proteinExistence type="predicted"/>
<dbReference type="Proteomes" id="UP000555448">
    <property type="component" value="Unassembled WGS sequence"/>
</dbReference>
<keyword evidence="3" id="KW-0378">Hydrolase</keyword>
<dbReference type="EMBL" id="JACHLR010000003">
    <property type="protein sequence ID" value="MBB4857665.1"/>
    <property type="molecule type" value="Genomic_DNA"/>
</dbReference>
<dbReference type="Gene3D" id="1.10.150.20">
    <property type="entry name" value="5' to 3' exonuclease, C-terminal subdomain"/>
    <property type="match status" value="1"/>
</dbReference>
<gene>
    <name evidence="3" type="ORF">HNO88_000976</name>
</gene>
<evidence type="ECO:0000313" key="3">
    <source>
        <dbReference type="EMBL" id="MBB4857665.1"/>
    </source>
</evidence>
<reference evidence="3 4" key="1">
    <citation type="submission" date="2020-08" db="EMBL/GenBank/DDBJ databases">
        <title>Functional genomics of gut bacteria from endangered species of beetles.</title>
        <authorList>
            <person name="Carlos-Shanley C."/>
        </authorList>
    </citation>
    <scope>NUCLEOTIDE SEQUENCE [LARGE SCALE GENOMIC DNA]</scope>
    <source>
        <strain evidence="3 4">S00245</strain>
    </source>
</reference>
<comment type="caution">
    <text evidence="3">The sequence shown here is derived from an EMBL/GenBank/DDBJ whole genome shotgun (WGS) entry which is preliminary data.</text>
</comment>
<keyword evidence="4" id="KW-1185">Reference proteome</keyword>
<protein>
    <submittedName>
        <fullName evidence="3">Putative flap endonuclease-1-like 5' DNA nuclease</fullName>
    </submittedName>
</protein>
<keyword evidence="2" id="KW-0812">Transmembrane</keyword>
<evidence type="ECO:0000256" key="1">
    <source>
        <dbReference type="SAM" id="MobiDB-lite"/>
    </source>
</evidence>
<feature type="compositionally biased region" description="Low complexity" evidence="1">
    <location>
        <begin position="107"/>
        <end position="125"/>
    </location>
</feature>
<dbReference type="GO" id="GO:0004519">
    <property type="term" value="F:endonuclease activity"/>
    <property type="evidence" value="ECO:0007669"/>
    <property type="project" value="UniProtKB-KW"/>
</dbReference>
<dbReference type="RefSeq" id="WP_376768749.1">
    <property type="nucleotide sequence ID" value="NZ_JACHLR010000003.1"/>
</dbReference>
<keyword evidence="3" id="KW-0540">Nuclease</keyword>
<feature type="transmembrane region" description="Helical" evidence="2">
    <location>
        <begin position="12"/>
        <end position="30"/>
    </location>
</feature>
<evidence type="ECO:0000313" key="4">
    <source>
        <dbReference type="Proteomes" id="UP000555448"/>
    </source>
</evidence>
<keyword evidence="3" id="KW-0255">Endonuclease</keyword>